<dbReference type="EMBL" id="JAATVY010000002">
    <property type="protein sequence ID" value="NJC69016.1"/>
    <property type="molecule type" value="Genomic_DNA"/>
</dbReference>
<dbReference type="Proteomes" id="UP000722989">
    <property type="component" value="Unassembled WGS sequence"/>
</dbReference>
<name>A0ABX0XSN1_9ACTN</name>
<comment type="caution">
    <text evidence="4">The sequence shown here is derived from an EMBL/GenBank/DDBJ whole genome shotgun (WGS) entry which is preliminary data.</text>
</comment>
<dbReference type="PANTHER" id="PTHR46580">
    <property type="entry name" value="SENSOR KINASE-RELATED"/>
    <property type="match status" value="1"/>
</dbReference>
<dbReference type="InterPro" id="IPR028994">
    <property type="entry name" value="Integrin_alpha_N"/>
</dbReference>
<accession>A0ABX0XSN1</accession>
<dbReference type="Pfam" id="PF13517">
    <property type="entry name" value="FG-GAP_3"/>
    <property type="match status" value="2"/>
</dbReference>
<evidence type="ECO:0000259" key="3">
    <source>
        <dbReference type="PROSITE" id="PS50093"/>
    </source>
</evidence>
<dbReference type="InterPro" id="IPR013783">
    <property type="entry name" value="Ig-like_fold"/>
</dbReference>
<evidence type="ECO:0000256" key="2">
    <source>
        <dbReference type="SAM" id="SignalP"/>
    </source>
</evidence>
<sequence>MRKHPITGPAVVVLAASAALVAGAGPAVADASAPLYVNNSIGSNCSNSGAGTQARPYCTISAAIAAVQPGQTINITSGTTYDEHVTINKSGTAGNPIALSGGLLSGANAGITIDGQHDISIVNVAVSNPQNGPGVAVSNSSRITLQGIDVNASFSGPPIVGVQLTAVTNSSLINVGSSGVSVSTGIALDAATTGVLVKTGFAVASQTGIDVAGSNNRIIDSSVQGGATGGIVLEPGAANNVVADNMVHHGRGTGIRNTGATGTAITNNTVSNNCGTGIRVDGASSGVSVQNNLSSENPAGWCGAQSTDVVEIGVYDAAVSHTVVNYNTVYVGTQGNYQPYAWGTPMGLAAFRTASHQAVRDIQATLPTGDTNDNANSAAPGFQPTDIHGHVYADGPAPNTGAGPISYADRGAEEYLWPPTARLAVTVDRKTSTATADASASTVSTPTASYAFDFGDGSKVTQSTPIATHQYAKAGPYVVSVTVTDGNGQIGTENTHGPFCMPARVPSTPGASQLKADFDGDRRDDVALFYDYGGGHVALFTLTSQGCDEGFDPALRRWDAPHWGGGTKFVTTGDFNGDGKSDVALFYDYGNGHVAVFTLTAHANGDGGFSGPVLRTDLPYLGGGTKFMTAGDFNGDGKADLGLFYDYGDGHVALFTLLASGGGGFAGPTLRVNYPHWGGGTKFMTAGDFNGDGKADLGLFYDYGDGHVALFTLLASGGGGFTAPTLGWNAPHWGSGTRLITTGNFNGDGKADIALFYDYGSHVSLFTLAATTGNGSFGGLTRVWDDYTKWGHVIRFLFAGSFTGVGRDTIGLFLDSGGEVDLDTMTPVAGNGYDPPNYRWYALHWGTGTRAVL</sequence>
<feature type="chain" id="PRO_5045224645" evidence="2">
    <location>
        <begin position="30"/>
        <end position="853"/>
    </location>
</feature>
<keyword evidence="1 2" id="KW-0732">Signal</keyword>
<dbReference type="InterPro" id="IPR007742">
    <property type="entry name" value="NosD_dom"/>
</dbReference>
<dbReference type="SMART" id="SM00089">
    <property type="entry name" value="PKD"/>
    <property type="match status" value="1"/>
</dbReference>
<reference evidence="4 5" key="1">
    <citation type="submission" date="2020-03" db="EMBL/GenBank/DDBJ databases">
        <title>WGS of the type strain of Planosporangium spp.</title>
        <authorList>
            <person name="Thawai C."/>
        </authorList>
    </citation>
    <scope>NUCLEOTIDE SEQUENCE [LARGE SCALE GENOMIC DNA]</scope>
    <source>
        <strain evidence="4 5">TBRC 5610</strain>
    </source>
</reference>
<evidence type="ECO:0000256" key="1">
    <source>
        <dbReference type="ARBA" id="ARBA00022729"/>
    </source>
</evidence>
<dbReference type="SUPFAM" id="SSF69318">
    <property type="entry name" value="Integrin alpha N-terminal domain"/>
    <property type="match status" value="1"/>
</dbReference>
<dbReference type="Pfam" id="PF05048">
    <property type="entry name" value="NosD"/>
    <property type="match status" value="1"/>
</dbReference>
<dbReference type="SMART" id="SM00710">
    <property type="entry name" value="PbH1"/>
    <property type="match status" value="6"/>
</dbReference>
<evidence type="ECO:0000313" key="4">
    <source>
        <dbReference type="EMBL" id="NJC69016.1"/>
    </source>
</evidence>
<dbReference type="PROSITE" id="PS50093">
    <property type="entry name" value="PKD"/>
    <property type="match status" value="1"/>
</dbReference>
<dbReference type="SUPFAM" id="SSF51126">
    <property type="entry name" value="Pectin lyase-like"/>
    <property type="match status" value="1"/>
</dbReference>
<dbReference type="CDD" id="cd00146">
    <property type="entry name" value="PKD"/>
    <property type="match status" value="1"/>
</dbReference>
<dbReference type="InterPro" id="IPR011050">
    <property type="entry name" value="Pectin_lyase_fold/virulence"/>
</dbReference>
<dbReference type="InterPro" id="IPR022409">
    <property type="entry name" value="PKD/Chitinase_dom"/>
</dbReference>
<organism evidence="4 5">
    <name type="scientific">Planosporangium thailandense</name>
    <dbReference type="NCBI Taxonomy" id="765197"/>
    <lineage>
        <taxon>Bacteria</taxon>
        <taxon>Bacillati</taxon>
        <taxon>Actinomycetota</taxon>
        <taxon>Actinomycetes</taxon>
        <taxon>Micromonosporales</taxon>
        <taxon>Micromonosporaceae</taxon>
        <taxon>Planosporangium</taxon>
    </lineage>
</organism>
<feature type="signal peptide" evidence="2">
    <location>
        <begin position="1"/>
        <end position="29"/>
    </location>
</feature>
<dbReference type="InterPro" id="IPR035986">
    <property type="entry name" value="PKD_dom_sf"/>
</dbReference>
<dbReference type="InterPro" id="IPR013517">
    <property type="entry name" value="FG-GAP"/>
</dbReference>
<dbReference type="PANTHER" id="PTHR46580:SF2">
    <property type="entry name" value="MAM DOMAIN-CONTAINING PROTEIN"/>
    <property type="match status" value="1"/>
</dbReference>
<dbReference type="Gene3D" id="2.60.40.10">
    <property type="entry name" value="Immunoglobulins"/>
    <property type="match status" value="1"/>
</dbReference>
<gene>
    <name evidence="4" type="ORF">HC031_04650</name>
</gene>
<dbReference type="InterPro" id="IPR000601">
    <property type="entry name" value="PKD_dom"/>
</dbReference>
<dbReference type="Gene3D" id="2.160.20.10">
    <property type="entry name" value="Single-stranded right-handed beta-helix, Pectin lyase-like"/>
    <property type="match status" value="1"/>
</dbReference>
<dbReference type="Gene3D" id="2.40.128.340">
    <property type="match status" value="5"/>
</dbReference>
<protein>
    <submittedName>
        <fullName evidence="4">PKD domain-containing protein</fullName>
    </submittedName>
</protein>
<dbReference type="Pfam" id="PF18911">
    <property type="entry name" value="PKD_4"/>
    <property type="match status" value="1"/>
</dbReference>
<keyword evidence="5" id="KW-1185">Reference proteome</keyword>
<dbReference type="InterPro" id="IPR006626">
    <property type="entry name" value="PbH1"/>
</dbReference>
<dbReference type="SUPFAM" id="SSF49299">
    <property type="entry name" value="PKD domain"/>
    <property type="match status" value="1"/>
</dbReference>
<proteinExistence type="predicted"/>
<feature type="domain" description="PKD" evidence="3">
    <location>
        <begin position="419"/>
        <end position="492"/>
    </location>
</feature>
<dbReference type="InterPro" id="IPR012334">
    <property type="entry name" value="Pectin_lyas_fold"/>
</dbReference>
<evidence type="ECO:0000313" key="5">
    <source>
        <dbReference type="Proteomes" id="UP000722989"/>
    </source>
</evidence>